<dbReference type="PANTHER" id="PTHR35271">
    <property type="entry name" value="ABC TRANSPORTER, SUBSTRATE-BINDING LIPOPROTEIN-RELATED"/>
    <property type="match status" value="1"/>
</dbReference>
<accession>A0A023DZF4</accession>
<name>A0A023DZF4_9PROT</name>
<dbReference type="InterPro" id="IPR028082">
    <property type="entry name" value="Peripla_BP_I"/>
</dbReference>
<comment type="caution">
    <text evidence="1">The sequence shown here is derived from an EMBL/GenBank/DDBJ whole genome shotgun (WGS) entry which is preliminary data.</text>
</comment>
<dbReference type="CDD" id="cd06325">
    <property type="entry name" value="PBP1_ABC_unchar_transporter"/>
    <property type="match status" value="1"/>
</dbReference>
<dbReference type="PROSITE" id="PS51257">
    <property type="entry name" value="PROKAR_LIPOPROTEIN"/>
    <property type="match status" value="1"/>
</dbReference>
<proteinExistence type="predicted"/>
<reference evidence="1 2" key="1">
    <citation type="journal article" date="2014" name="FEMS Microbiol. Lett.">
        <title>Draft genome sequences of three Holospora species (Holospora obtusa, Holospora undulata, and Holospora elegans), endonuclear symbiotic bacteria of the ciliate Paramecium caudatum.</title>
        <authorList>
            <person name="Dohra H."/>
            <person name="Tanaka K."/>
            <person name="Suzuki T."/>
            <person name="Fujishima M."/>
            <person name="Suzuki H."/>
        </authorList>
    </citation>
    <scope>NUCLEOTIDE SEQUENCE [LARGE SCALE GENOMIC DNA]</scope>
    <source>
        <strain evidence="1 2">E1</strain>
    </source>
</reference>
<evidence type="ECO:0000313" key="1">
    <source>
        <dbReference type="EMBL" id="GAJ46443.1"/>
    </source>
</evidence>
<dbReference type="OrthoDB" id="9776955at2"/>
<dbReference type="AlphaFoldDB" id="A0A023DZF4"/>
<dbReference type="Proteomes" id="UP000024842">
    <property type="component" value="Unassembled WGS sequence"/>
</dbReference>
<dbReference type="STRING" id="1427503.HE1_00777"/>
<dbReference type="RefSeq" id="WP_006291725.1">
    <property type="nucleotide sequence ID" value="NZ_BAUP01000096.1"/>
</dbReference>
<keyword evidence="2" id="KW-1185">Reference proteome</keyword>
<evidence type="ECO:0000313" key="2">
    <source>
        <dbReference type="Proteomes" id="UP000024842"/>
    </source>
</evidence>
<dbReference type="Gene3D" id="3.40.50.2300">
    <property type="match status" value="2"/>
</dbReference>
<gene>
    <name evidence="1" type="ORF">HE1_00777</name>
</gene>
<sequence length="324" mass="34985">MKKILLLLTIGGVACLSFGEKIKRKIFINQCVEHPALNTTIKGIIDELVKNGYKPGTELDLRVESAQASPALASQISVKFVNQNPDIVVGVGTISAQSFVKHIKKNNIKFVFSSITDPLKAELVQSLNKPGNNTSGVSNFVELSPQVEVFKEIQPHLTRLGVLYNPGEVNSLSLIKKLKELCPKFGITVVLQAVDNTSQVAQAATKLAANVDAIFISNDNTALSSLQTIISIATKVKVPVYVSDTDAVKLGALAALGPNQYKLGVQTAKMIVCALKGKDLGTIPVEFPEQTELYLNQDAAEKLGIFFKDSIKRRAKEIVGKKTS</sequence>
<dbReference type="Pfam" id="PF04392">
    <property type="entry name" value="ABC_sub_bind"/>
    <property type="match status" value="1"/>
</dbReference>
<dbReference type="SUPFAM" id="SSF53822">
    <property type="entry name" value="Periplasmic binding protein-like I"/>
    <property type="match status" value="1"/>
</dbReference>
<dbReference type="PANTHER" id="PTHR35271:SF1">
    <property type="entry name" value="ABC TRANSPORTER, SUBSTRATE-BINDING LIPOPROTEIN"/>
    <property type="match status" value="1"/>
</dbReference>
<dbReference type="EMBL" id="BAUP01000096">
    <property type="protein sequence ID" value="GAJ46443.1"/>
    <property type="molecule type" value="Genomic_DNA"/>
</dbReference>
<protein>
    <submittedName>
        <fullName evidence="1">ABC-type uncharacterized transport system, periplasmic component</fullName>
    </submittedName>
</protein>
<dbReference type="InterPro" id="IPR007487">
    <property type="entry name" value="ABC_transpt-TYRBP-like"/>
</dbReference>
<organism evidence="1 2">
    <name type="scientific">Holospora elegans E1</name>
    <dbReference type="NCBI Taxonomy" id="1427503"/>
    <lineage>
        <taxon>Bacteria</taxon>
        <taxon>Pseudomonadati</taxon>
        <taxon>Pseudomonadota</taxon>
        <taxon>Alphaproteobacteria</taxon>
        <taxon>Holosporales</taxon>
        <taxon>Holosporaceae</taxon>
        <taxon>Holospora</taxon>
    </lineage>
</organism>